<accession>A0AA41RQP7</accession>
<dbReference type="PANTHER" id="PTHR47374:SF2">
    <property type="entry name" value="OS01G0927400 PROTEIN"/>
    <property type="match status" value="1"/>
</dbReference>
<evidence type="ECO:0000256" key="1">
    <source>
        <dbReference type="SAM" id="MobiDB-lite"/>
    </source>
</evidence>
<name>A0AA41RQP7_PAPNU</name>
<dbReference type="Pfam" id="PF00226">
    <property type="entry name" value="DnaJ"/>
    <property type="match status" value="1"/>
</dbReference>
<feature type="compositionally biased region" description="Basic and acidic residues" evidence="1">
    <location>
        <begin position="163"/>
        <end position="172"/>
    </location>
</feature>
<gene>
    <name evidence="3" type="ORF">MKW94_014782</name>
</gene>
<proteinExistence type="predicted"/>
<dbReference type="InterPro" id="IPR001623">
    <property type="entry name" value="DnaJ_domain"/>
</dbReference>
<sequence length="663" mass="74918">MEAAIRSDALILMKHNDYMGARKTLLDARKSYPELEYIDELIKVCDIVCTAESQSQASEIDWYAVLQTSKTANESDIESRYKELIRTLEPIKYKFLEVQSALGILEKAYGVLSNNEKCYEFDWRRAAGLPTCPSVNKLDIAHSETVNRNGGAASQSSSGTKRNVSERSDESNKIYNSPQQPLKKIRNLGGEPLAINLKAASLNLSGIRRIDSEGSDRNNLICNSQKQPLKRARSLGGEDCEVIDETHSPNKFIGDVYVRKGNLETAKRKSGLNEVEDSLGRSSGSPVKAMVHKEACPHFSNLSYQRMADVFAVGQFLAFYDQEEMPRLYARIDRIESCYKKETNTMGNTLYCRWLRPAPINRDEKKWHKAGLPVSCGFFKLHTDRIDTRKIGSFPFFSHQVSSFRECDYSKGLFELYPREGEVWALYKERKPFHWCSNPRTRKGCKFHLVQILSDYTAEAGVKVAILVKVAEYETIFRSSSLSCQIAGRHMFGFSHNIQVRYAGNMGGLFSGVVFDLDPFSIPDAVVVDTVEAEFGNCSESDGISLGGYMVSESECENSSSYSDDAVNKFDIGKIIESIKINLNKESKWQSEDDMLSSLEEDPVLCMQAVCALHRQQISLEKLVTGSLHNSYRQFSCLHKFEPVLRCVFISSPLFYKFFNTQN</sequence>
<evidence type="ECO:0000313" key="4">
    <source>
        <dbReference type="Proteomes" id="UP001177140"/>
    </source>
</evidence>
<dbReference type="EMBL" id="JAJJMA010040265">
    <property type="protein sequence ID" value="MCL7024967.1"/>
    <property type="molecule type" value="Genomic_DNA"/>
</dbReference>
<reference evidence="3" key="1">
    <citation type="submission" date="2022-03" db="EMBL/GenBank/DDBJ databases">
        <title>A functionally conserved STORR gene fusion in Papaver species that diverged 16.8 million years ago.</title>
        <authorList>
            <person name="Catania T."/>
        </authorList>
    </citation>
    <scope>NUCLEOTIDE SEQUENCE</scope>
    <source>
        <strain evidence="3">S-191538</strain>
    </source>
</reference>
<feature type="domain" description="J" evidence="2">
    <location>
        <begin position="61"/>
        <end position="125"/>
    </location>
</feature>
<dbReference type="PANTHER" id="PTHR47374">
    <property type="entry name" value="ENDOSOME ANTIGEN-LIKE PROTEIN, PUTATIVE (DUF3444)-RELATED"/>
    <property type="match status" value="1"/>
</dbReference>
<dbReference type="PROSITE" id="PS50076">
    <property type="entry name" value="DNAJ_2"/>
    <property type="match status" value="1"/>
</dbReference>
<dbReference type="Pfam" id="PF11926">
    <property type="entry name" value="DUF3444"/>
    <property type="match status" value="1"/>
</dbReference>
<dbReference type="InterPro" id="IPR036869">
    <property type="entry name" value="J_dom_sf"/>
</dbReference>
<dbReference type="SUPFAM" id="SSF46565">
    <property type="entry name" value="Chaperone J-domain"/>
    <property type="match status" value="1"/>
</dbReference>
<keyword evidence="4" id="KW-1185">Reference proteome</keyword>
<evidence type="ECO:0000259" key="2">
    <source>
        <dbReference type="PROSITE" id="PS50076"/>
    </source>
</evidence>
<feature type="compositionally biased region" description="Polar residues" evidence="1">
    <location>
        <begin position="146"/>
        <end position="162"/>
    </location>
</feature>
<evidence type="ECO:0000313" key="3">
    <source>
        <dbReference type="EMBL" id="MCL7024967.1"/>
    </source>
</evidence>
<organism evidence="3 4">
    <name type="scientific">Papaver nudicaule</name>
    <name type="common">Iceland poppy</name>
    <dbReference type="NCBI Taxonomy" id="74823"/>
    <lineage>
        <taxon>Eukaryota</taxon>
        <taxon>Viridiplantae</taxon>
        <taxon>Streptophyta</taxon>
        <taxon>Embryophyta</taxon>
        <taxon>Tracheophyta</taxon>
        <taxon>Spermatophyta</taxon>
        <taxon>Magnoliopsida</taxon>
        <taxon>Ranunculales</taxon>
        <taxon>Papaveraceae</taxon>
        <taxon>Papaveroideae</taxon>
        <taxon>Papaver</taxon>
    </lineage>
</organism>
<dbReference type="Proteomes" id="UP001177140">
    <property type="component" value="Unassembled WGS sequence"/>
</dbReference>
<dbReference type="InterPro" id="IPR024593">
    <property type="entry name" value="DUF3444"/>
</dbReference>
<dbReference type="Gene3D" id="1.10.287.110">
    <property type="entry name" value="DnaJ domain"/>
    <property type="match status" value="1"/>
</dbReference>
<protein>
    <recommendedName>
        <fullName evidence="2">J domain-containing protein</fullName>
    </recommendedName>
</protein>
<dbReference type="AlphaFoldDB" id="A0AA41RQP7"/>
<feature type="region of interest" description="Disordered" evidence="1">
    <location>
        <begin position="146"/>
        <end position="181"/>
    </location>
</feature>
<comment type="caution">
    <text evidence="3">The sequence shown here is derived from an EMBL/GenBank/DDBJ whole genome shotgun (WGS) entry which is preliminary data.</text>
</comment>